<evidence type="ECO:0000256" key="3">
    <source>
        <dbReference type="ARBA" id="ARBA00022692"/>
    </source>
</evidence>
<evidence type="ECO:0000256" key="9">
    <source>
        <dbReference type="ARBA" id="ARBA00023303"/>
    </source>
</evidence>
<feature type="transmembrane region" description="Helical" evidence="11">
    <location>
        <begin position="343"/>
        <end position="362"/>
    </location>
</feature>
<evidence type="ECO:0000256" key="11">
    <source>
        <dbReference type="SAM" id="Phobius"/>
    </source>
</evidence>
<keyword evidence="9" id="KW-0407">Ion channel</keyword>
<feature type="region of interest" description="Disordered" evidence="10">
    <location>
        <begin position="490"/>
        <end position="526"/>
    </location>
</feature>
<evidence type="ECO:0000256" key="1">
    <source>
        <dbReference type="ARBA" id="ARBA00004141"/>
    </source>
</evidence>
<name>A0A246WY11_9BURK</name>
<feature type="compositionally biased region" description="Low complexity" evidence="10">
    <location>
        <begin position="548"/>
        <end position="562"/>
    </location>
</feature>
<dbReference type="PANTHER" id="PTHR43427">
    <property type="entry name" value="CHLORIDE CHANNEL PROTEIN CLC-E"/>
    <property type="match status" value="1"/>
</dbReference>
<dbReference type="PRINTS" id="PR00762">
    <property type="entry name" value="CLCHANNEL"/>
</dbReference>
<keyword evidence="8" id="KW-0868">Chloride</keyword>
<keyword evidence="3 11" id="KW-0812">Transmembrane</keyword>
<dbReference type="PANTHER" id="PTHR43427:SF6">
    <property type="entry name" value="CHLORIDE CHANNEL PROTEIN CLC-E"/>
    <property type="match status" value="1"/>
</dbReference>
<accession>A0A246WY11</accession>
<evidence type="ECO:0000256" key="4">
    <source>
        <dbReference type="ARBA" id="ARBA00022989"/>
    </source>
</evidence>
<gene>
    <name evidence="12" type="ORF">CEJ42_04105</name>
</gene>
<feature type="transmembrane region" description="Helical" evidence="11">
    <location>
        <begin position="165"/>
        <end position="188"/>
    </location>
</feature>
<dbReference type="GO" id="GO:0034707">
    <property type="term" value="C:chloride channel complex"/>
    <property type="evidence" value="ECO:0007669"/>
    <property type="project" value="UniProtKB-KW"/>
</dbReference>
<reference evidence="12 13" key="1">
    <citation type="submission" date="2017-06" db="EMBL/GenBank/DDBJ databases">
        <title>Herbaspirillum phytohormonus sp. nov., isolated from the root nodule of Robinia pseudoacacia in lead-zinc mine.</title>
        <authorList>
            <person name="Fan M."/>
            <person name="Lin Y."/>
        </authorList>
    </citation>
    <scope>NUCLEOTIDE SEQUENCE [LARGE SCALE GENOMIC DNA]</scope>
    <source>
        <strain evidence="12 13">HZ10</strain>
    </source>
</reference>
<evidence type="ECO:0000256" key="5">
    <source>
        <dbReference type="ARBA" id="ARBA00023065"/>
    </source>
</evidence>
<organism evidence="12 13">
    <name type="scientific">Herbaspirillum robiniae</name>
    <dbReference type="NCBI Taxonomy" id="2014887"/>
    <lineage>
        <taxon>Bacteria</taxon>
        <taxon>Pseudomonadati</taxon>
        <taxon>Pseudomonadota</taxon>
        <taxon>Betaproteobacteria</taxon>
        <taxon>Burkholderiales</taxon>
        <taxon>Oxalobacteraceae</taxon>
        <taxon>Herbaspirillum</taxon>
    </lineage>
</organism>
<keyword evidence="4 11" id="KW-1133">Transmembrane helix</keyword>
<dbReference type="SUPFAM" id="SSF81340">
    <property type="entry name" value="Clc chloride channel"/>
    <property type="match status" value="1"/>
</dbReference>
<feature type="compositionally biased region" description="Low complexity" evidence="10">
    <location>
        <begin position="490"/>
        <end position="501"/>
    </location>
</feature>
<dbReference type="InterPro" id="IPR014743">
    <property type="entry name" value="Cl-channel_core"/>
</dbReference>
<comment type="subcellular location">
    <subcellularLocation>
        <location evidence="1">Membrane</location>
        <topology evidence="1">Multi-pass membrane protein</topology>
    </subcellularLocation>
</comment>
<comment type="caution">
    <text evidence="12">The sequence shown here is derived from an EMBL/GenBank/DDBJ whole genome shotgun (WGS) entry which is preliminary data.</text>
</comment>
<protein>
    <submittedName>
        <fullName evidence="12">Chloride channel protein</fullName>
    </submittedName>
</protein>
<dbReference type="AlphaFoldDB" id="A0A246WY11"/>
<keyword evidence="2" id="KW-0813">Transport</keyword>
<dbReference type="Proteomes" id="UP000197596">
    <property type="component" value="Unassembled WGS sequence"/>
</dbReference>
<evidence type="ECO:0000256" key="8">
    <source>
        <dbReference type="ARBA" id="ARBA00023214"/>
    </source>
</evidence>
<feature type="transmembrane region" description="Helical" evidence="11">
    <location>
        <begin position="238"/>
        <end position="261"/>
    </location>
</feature>
<feature type="region of interest" description="Disordered" evidence="10">
    <location>
        <begin position="548"/>
        <end position="640"/>
    </location>
</feature>
<feature type="transmembrane region" description="Helical" evidence="11">
    <location>
        <begin position="369"/>
        <end position="394"/>
    </location>
</feature>
<dbReference type="InterPro" id="IPR001807">
    <property type="entry name" value="ClC"/>
</dbReference>
<dbReference type="Pfam" id="PF00654">
    <property type="entry name" value="Voltage_CLC"/>
    <property type="match status" value="1"/>
</dbReference>
<feature type="transmembrane region" description="Helical" evidence="11">
    <location>
        <begin position="282"/>
        <end position="303"/>
    </location>
</feature>
<feature type="transmembrane region" description="Helical" evidence="11">
    <location>
        <begin position="20"/>
        <end position="40"/>
    </location>
</feature>
<evidence type="ECO:0000313" key="12">
    <source>
        <dbReference type="EMBL" id="OWY31236.1"/>
    </source>
</evidence>
<feature type="transmembrane region" description="Helical" evidence="11">
    <location>
        <begin position="111"/>
        <end position="133"/>
    </location>
</feature>
<sequence length="640" mass="67529">MRKMLAGLHGHTRRQVRRLWLQYGILWSGAVITGLVAVLYARLIDYGFELFRDMQGDYRLFPLVLMPAVGALCVWATRRYFPGSEGSGIPQVIASLGEQGERTTRLAAALLTLRIVAGKIALSFLAILGGFTIGREGPTVQVGAALMYNMRRFYPRPSAILEKRLILAGAAAGLAAAFNTPLAGIVFAIEELSRSFEQRASGVVITTIIFAGVVALGLTGNYTYFGTLTASVDSARNVIVSVILCGLLMGGAGGFFCWLLLNMPKWIPSPLLELRARRPVAFGALCGLAVAVIGIAAGGATYGSGYAEARGLLTGQQELSGMYPLAKMASMVGSYLPGMPGGIFAPSLSIGAGFGNLLHMLFGDISPQILIALAMVGYLAAVTQSPITSFVIVMEMVNGHALVISLMATALLASRVSRFFAPPLYEALSERYAHAHHASQAPPQQAQAAHAAHAAAPVAELEPVHAHVTEAAVVPQSALQTTAVVPQVEPQAATTAAAPAEEAPKEAWTSTPPMQEPQDAPAQEAVAAPVETLPAQALNALPEEAQPVAAEAQVATPAAAPRPRQRRKHGVQAPLDKAQHAAPDSRPATMEEQSAPLQALEPQPQVVESPLPAAPEQGESDTPAQPRRAKRVYRQGDLFD</sequence>
<keyword evidence="6 11" id="KW-0472">Membrane</keyword>
<dbReference type="InterPro" id="IPR050368">
    <property type="entry name" value="ClC-type_chloride_channel"/>
</dbReference>
<dbReference type="EMBL" id="NJGU01000001">
    <property type="protein sequence ID" value="OWY31236.1"/>
    <property type="molecule type" value="Genomic_DNA"/>
</dbReference>
<evidence type="ECO:0000256" key="10">
    <source>
        <dbReference type="SAM" id="MobiDB-lite"/>
    </source>
</evidence>
<keyword evidence="5" id="KW-0406">Ion transport</keyword>
<evidence type="ECO:0000256" key="6">
    <source>
        <dbReference type="ARBA" id="ARBA00023136"/>
    </source>
</evidence>
<dbReference type="GO" id="GO:0005254">
    <property type="term" value="F:chloride channel activity"/>
    <property type="evidence" value="ECO:0007669"/>
    <property type="project" value="UniProtKB-KW"/>
</dbReference>
<proteinExistence type="predicted"/>
<dbReference type="Gene3D" id="1.10.3080.10">
    <property type="entry name" value="Clc chloride channel"/>
    <property type="match status" value="1"/>
</dbReference>
<feature type="compositionally biased region" description="Low complexity" evidence="10">
    <location>
        <begin position="512"/>
        <end position="526"/>
    </location>
</feature>
<feature type="transmembrane region" description="Helical" evidence="11">
    <location>
        <begin position="60"/>
        <end position="77"/>
    </location>
</feature>
<evidence type="ECO:0000256" key="2">
    <source>
        <dbReference type="ARBA" id="ARBA00022448"/>
    </source>
</evidence>
<feature type="transmembrane region" description="Helical" evidence="11">
    <location>
        <begin position="200"/>
        <end position="218"/>
    </location>
</feature>
<evidence type="ECO:0000313" key="13">
    <source>
        <dbReference type="Proteomes" id="UP000197596"/>
    </source>
</evidence>
<evidence type="ECO:0000256" key="7">
    <source>
        <dbReference type="ARBA" id="ARBA00023173"/>
    </source>
</evidence>
<keyword evidence="7" id="KW-0869">Chloride channel</keyword>
<dbReference type="RefSeq" id="WP_088750088.1">
    <property type="nucleotide sequence ID" value="NZ_NJGU01000001.1"/>
</dbReference>
<dbReference type="CDD" id="cd01034">
    <property type="entry name" value="EriC_like"/>
    <property type="match status" value="1"/>
</dbReference>